<dbReference type="InterPro" id="IPR010730">
    <property type="entry name" value="HET"/>
</dbReference>
<feature type="domain" description="Heterokaryon incompatibility" evidence="1">
    <location>
        <begin position="55"/>
        <end position="200"/>
    </location>
</feature>
<accession>A0A3E2HLH0</accession>
<proteinExistence type="predicted"/>
<feature type="non-terminal residue" evidence="2">
    <location>
        <position position="1"/>
    </location>
</feature>
<dbReference type="Proteomes" id="UP000258309">
    <property type="component" value="Unassembled WGS sequence"/>
</dbReference>
<dbReference type="Pfam" id="PF06985">
    <property type="entry name" value="HET"/>
    <property type="match status" value="1"/>
</dbReference>
<feature type="non-terminal residue" evidence="2">
    <location>
        <position position="551"/>
    </location>
</feature>
<evidence type="ECO:0000313" key="3">
    <source>
        <dbReference type="Proteomes" id="UP000258309"/>
    </source>
</evidence>
<reference evidence="2 3" key="1">
    <citation type="submission" date="2018-05" db="EMBL/GenBank/DDBJ databases">
        <title>Draft genome sequence of Scytalidium lignicola DSM 105466, a ubiquitous saprotrophic fungus.</title>
        <authorList>
            <person name="Buettner E."/>
            <person name="Gebauer A.M."/>
            <person name="Hofrichter M."/>
            <person name="Liers C."/>
            <person name="Kellner H."/>
        </authorList>
    </citation>
    <scope>NUCLEOTIDE SEQUENCE [LARGE SCALE GENOMIC DNA]</scope>
    <source>
        <strain evidence="2 3">DSM 105466</strain>
    </source>
</reference>
<gene>
    <name evidence="2" type="ORF">B7463_g2103</name>
</gene>
<dbReference type="OrthoDB" id="2157530at2759"/>
<evidence type="ECO:0000259" key="1">
    <source>
        <dbReference type="Pfam" id="PF06985"/>
    </source>
</evidence>
<protein>
    <recommendedName>
        <fullName evidence="1">Heterokaryon incompatibility domain-containing protein</fullName>
    </recommendedName>
</protein>
<name>A0A3E2HLH0_SCYLI</name>
<dbReference type="OMA" id="PDWTSNK"/>
<dbReference type="EMBL" id="NCSJ02000023">
    <property type="protein sequence ID" value="RFU34236.1"/>
    <property type="molecule type" value="Genomic_DNA"/>
</dbReference>
<comment type="caution">
    <text evidence="2">The sequence shown here is derived from an EMBL/GenBank/DDBJ whole genome shotgun (WGS) entry which is preliminary data.</text>
</comment>
<dbReference type="PANTHER" id="PTHR24148:SF73">
    <property type="entry name" value="HET DOMAIN PROTEIN (AFU_ORTHOLOGUE AFUA_8G01020)"/>
    <property type="match status" value="1"/>
</dbReference>
<dbReference type="PANTHER" id="PTHR24148">
    <property type="entry name" value="ANKYRIN REPEAT DOMAIN-CONTAINING PROTEIN 39 HOMOLOG-RELATED"/>
    <property type="match status" value="1"/>
</dbReference>
<organism evidence="2 3">
    <name type="scientific">Scytalidium lignicola</name>
    <name type="common">Hyphomycete</name>
    <dbReference type="NCBI Taxonomy" id="5539"/>
    <lineage>
        <taxon>Eukaryota</taxon>
        <taxon>Fungi</taxon>
        <taxon>Dikarya</taxon>
        <taxon>Ascomycota</taxon>
        <taxon>Pezizomycotina</taxon>
        <taxon>Leotiomycetes</taxon>
        <taxon>Leotiomycetes incertae sedis</taxon>
        <taxon>Scytalidium</taxon>
    </lineage>
</organism>
<keyword evidence="3" id="KW-1185">Reference proteome</keyword>
<dbReference type="STRING" id="5539.A0A3E2HLH0"/>
<dbReference type="InterPro" id="IPR052895">
    <property type="entry name" value="HetReg/Transcr_Mod"/>
</dbReference>
<sequence length="551" mass="62007">MTSVKRPVFSYQPLIGQDAIRLILLHPAPTFSTELECSMEHAILSDFEHDLISHYTALSYVWGDPADKKQIIVNGCSFHITPNLESALRHLRDKSRVLRIWVDALCINQSDVAERNQQVQQMGSIYSLAQHTVIYLGDASVKSDSVFINIGSLLAHSNIPLPLAILASKCDDAAWEILYEGIQTQILARPWFSRVWVFQELLLSRDPWVQCGTKRLKWADLCQVSFLARDGSNRLRILKDKLKDWGDRDILSISFMPDKTIADLPKGVGALGCLEDMNLARRKFQDYIGGNGIGNTLLALLALRRGLGVSDSRDMIYVHLGVASDSISGNLGFKVDYTKGYQQLFTDITRYFLEMHNDYRILSHIEDVDPLRRRLGLPSWVPDWTSNKVLDLHENPKPNYHKTSTAIFSISSSAEGKYQLTCRGWVFGKITMVGTNVLGFTHLKSDEIKKSWATLLGDSEHQTLSFYSEKIFKRGSEKFGALVEEVAKAAGFQGSSLFRAYFKKYDLDWHEGLQKISQSVKSEGSLGEIKLHPTALVSALPFEFFPPNGLG</sequence>
<evidence type="ECO:0000313" key="2">
    <source>
        <dbReference type="EMBL" id="RFU34236.1"/>
    </source>
</evidence>
<dbReference type="AlphaFoldDB" id="A0A3E2HLH0"/>